<evidence type="ECO:0000313" key="2">
    <source>
        <dbReference type="Proteomes" id="UP000282184"/>
    </source>
</evidence>
<evidence type="ECO:0000313" key="1">
    <source>
        <dbReference type="EMBL" id="RTQ49980.1"/>
    </source>
</evidence>
<gene>
    <name evidence="1" type="ORF">EJV47_10060</name>
</gene>
<organism evidence="1 2">
    <name type="scientific">Hymenobacter gummosus</name>
    <dbReference type="NCBI Taxonomy" id="1776032"/>
    <lineage>
        <taxon>Bacteria</taxon>
        <taxon>Pseudomonadati</taxon>
        <taxon>Bacteroidota</taxon>
        <taxon>Cytophagia</taxon>
        <taxon>Cytophagales</taxon>
        <taxon>Hymenobacteraceae</taxon>
        <taxon>Hymenobacter</taxon>
    </lineage>
</organism>
<keyword evidence="2" id="KW-1185">Reference proteome</keyword>
<dbReference type="OrthoDB" id="9936103at2"/>
<name>A0A431U316_9BACT</name>
<dbReference type="RefSeq" id="WP_126693031.1">
    <property type="nucleotide sequence ID" value="NZ_RXOF01000005.1"/>
</dbReference>
<dbReference type="SUPFAM" id="SSF101898">
    <property type="entry name" value="NHL repeat"/>
    <property type="match status" value="1"/>
</dbReference>
<reference evidence="1 2" key="1">
    <citation type="submission" date="2018-12" db="EMBL/GenBank/DDBJ databases">
        <title>Hymenobacter gummosus sp. nov., isolated from a spring.</title>
        <authorList>
            <person name="Nie L."/>
        </authorList>
    </citation>
    <scope>NUCLEOTIDE SEQUENCE [LARGE SCALE GENOMIC DNA]</scope>
    <source>
        <strain evidence="1 2">KCTC 52166</strain>
    </source>
</reference>
<dbReference type="Proteomes" id="UP000282184">
    <property type="component" value="Unassembled WGS sequence"/>
</dbReference>
<dbReference type="AlphaFoldDB" id="A0A431U316"/>
<accession>A0A431U316</accession>
<proteinExistence type="predicted"/>
<dbReference type="EMBL" id="RXOF01000005">
    <property type="protein sequence ID" value="RTQ49980.1"/>
    <property type="molecule type" value="Genomic_DNA"/>
</dbReference>
<sequence>MPFPIRRLFLLAVLLGLAGRAGAQRFDWVSSGQELLLSWEYGALGQEGHIIVGGHHAPRRDVRYGQELYDGQGQPITKRFSDESELVVCLDPAGALAWKLELPSRFFKLCGVAASPRGDAYVLLSAMPDLAAPYSEYALGGLGSFVADLRQRQRLQAGYYLATVDAAGKPKALTPCQLNADAHLDVSEMMLHPSGRLLLCGSLMERNAKISPLLGAATGEAGGDFILLLGLDGKPVWADVVAYLGQSCCSHAGEKSRMAVDENGVAYLGGTYLYGARFGGSVTKRPPPEPTATKNPMPEEAYLAAYSPTGKLQWVTTAVGKGRIQCVAANKNQVAIGFAAREASSVFGLRLEAAAQANLICFFNKQGKAQQAIAPNASIEDMAFGPGNTLYALGLNKQFNPQNLNAKRWFFAQDSLERRQNITIAAFGPKGELKKLQTAYAPVESSNEPFRLILDGASGFYLYGQLFSALPIDRTIYDRTFKPQKLYGGAPFIARKPQQ</sequence>
<protein>
    <submittedName>
        <fullName evidence="1">Uncharacterized protein</fullName>
    </submittedName>
</protein>
<comment type="caution">
    <text evidence="1">The sequence shown here is derived from an EMBL/GenBank/DDBJ whole genome shotgun (WGS) entry which is preliminary data.</text>
</comment>